<dbReference type="SMART" id="SM00062">
    <property type="entry name" value="PBPb"/>
    <property type="match status" value="1"/>
</dbReference>
<organism evidence="3 4">
    <name type="scientific">Erysipelothrix piscisicarius</name>
    <dbReference type="NCBI Taxonomy" id="2485784"/>
    <lineage>
        <taxon>Bacteria</taxon>
        <taxon>Bacillati</taxon>
        <taxon>Bacillota</taxon>
        <taxon>Erysipelotrichia</taxon>
        <taxon>Erysipelotrichales</taxon>
        <taxon>Erysipelotrichaceae</taxon>
        <taxon>Erysipelothrix</taxon>
    </lineage>
</organism>
<dbReference type="PANTHER" id="PTHR35936:SF17">
    <property type="entry name" value="ARGININE-BINDING EXTRACELLULAR PROTEIN ARTP"/>
    <property type="match status" value="1"/>
</dbReference>
<dbReference type="RefSeq" id="WP_125164039.1">
    <property type="nucleotide sequence ID" value="NZ_CP034234.1"/>
</dbReference>
<evidence type="ECO:0000313" key="4">
    <source>
        <dbReference type="Proteomes" id="UP000278804"/>
    </source>
</evidence>
<evidence type="ECO:0000259" key="2">
    <source>
        <dbReference type="SMART" id="SM00062"/>
    </source>
</evidence>
<dbReference type="InterPro" id="IPR001638">
    <property type="entry name" value="Solute-binding_3/MltF_N"/>
</dbReference>
<protein>
    <submittedName>
        <fullName evidence="3">Polar amino acid ABC transporter substrate-binding protein</fullName>
    </submittedName>
</protein>
<reference evidence="3 4" key="1">
    <citation type="journal article" date="2020" name="Int. J. Syst. Evol. Microbiol.">
        <title>Description of Erysipelothrix piscisicarius sp. nov., an emergent fish pathogen, and assessment of virulence using a tiger barb (Puntigrus tetrazona) infection model.</title>
        <authorList>
            <person name="Pomaranski E.K."/>
            <person name="Griffin M.J."/>
            <person name="Camus A.C."/>
            <person name="Armwood A.R."/>
            <person name="Shelley J."/>
            <person name="Waldbieser G.C."/>
            <person name="LaFrentz B.R."/>
            <person name="Garcia J.C."/>
            <person name="Yanong R."/>
            <person name="Soto E."/>
        </authorList>
    </citation>
    <scope>NUCLEOTIDE SEQUENCE [LARGE SCALE GENOMIC DNA]</scope>
    <source>
        <strain evidence="3 4">15TAL0474</strain>
    </source>
</reference>
<dbReference type="Pfam" id="PF00497">
    <property type="entry name" value="SBP_bac_3"/>
    <property type="match status" value="1"/>
</dbReference>
<dbReference type="Gene3D" id="3.40.190.10">
    <property type="entry name" value="Periplasmic binding protein-like II"/>
    <property type="match status" value="2"/>
</dbReference>
<feature type="domain" description="Solute-binding protein family 3/N-terminal" evidence="2">
    <location>
        <begin position="36"/>
        <end position="262"/>
    </location>
</feature>
<dbReference type="AlphaFoldDB" id="A0A3S5HK66"/>
<dbReference type="PROSITE" id="PS51257">
    <property type="entry name" value="PROKAR_LIPOPROTEIN"/>
    <property type="match status" value="1"/>
</dbReference>
<dbReference type="SUPFAM" id="SSF53850">
    <property type="entry name" value="Periplasmic binding protein-like II"/>
    <property type="match status" value="1"/>
</dbReference>
<sequence>MKKLFIVASITLLVLTGCGKKDSTVSKLEAIKAKGEIVLVTSPDYAPYEFIDATKSGQDQYVGADIELAKFIANEIGVDLVIKAMSFGDIASAVSLGKFDMGIAGFTYNDERAEQVDFSETYDTTESTCQGFLVTKEKEATLNTIDDLKTAKVAVQNGSLPQTYVETELPEATMQLVNTLDDAILQLTVGKVDAIAASCASGEGFTLNNKNLVVSKVKFATIDDNGTKVILEKGQEDLMNEVNKAIAKAVELDLYKQWLDDATSIAEQLGAID</sequence>
<accession>A0A3S5HK66</accession>
<name>A0A3S5HK66_9FIRM</name>
<dbReference type="PANTHER" id="PTHR35936">
    <property type="entry name" value="MEMBRANE-BOUND LYTIC MUREIN TRANSGLYCOSYLASE F"/>
    <property type="match status" value="1"/>
</dbReference>
<keyword evidence="4" id="KW-1185">Reference proteome</keyword>
<keyword evidence="1" id="KW-0732">Signal</keyword>
<proteinExistence type="predicted"/>
<evidence type="ECO:0000256" key="1">
    <source>
        <dbReference type="ARBA" id="ARBA00022729"/>
    </source>
</evidence>
<dbReference type="KEGG" id="eri:EEI45_02600"/>
<gene>
    <name evidence="3" type="ORF">EEI45_02600</name>
</gene>
<dbReference type="EMBL" id="CP034234">
    <property type="protein sequence ID" value="AZK43828.1"/>
    <property type="molecule type" value="Genomic_DNA"/>
</dbReference>
<dbReference type="Proteomes" id="UP000278804">
    <property type="component" value="Chromosome"/>
</dbReference>
<evidence type="ECO:0000313" key="3">
    <source>
        <dbReference type="EMBL" id="AZK43828.1"/>
    </source>
</evidence>